<dbReference type="CDD" id="cd11716">
    <property type="entry name" value="THUMP_ThiI"/>
    <property type="match status" value="1"/>
</dbReference>
<proteinExistence type="inferred from homology"/>
<feature type="domain" description="THUMP" evidence="20">
    <location>
        <begin position="62"/>
        <end position="169"/>
    </location>
</feature>
<dbReference type="SUPFAM" id="SSF143437">
    <property type="entry name" value="THUMP domain-like"/>
    <property type="match status" value="1"/>
</dbReference>
<evidence type="ECO:0000256" key="8">
    <source>
        <dbReference type="ARBA" id="ARBA00022884"/>
    </source>
</evidence>
<dbReference type="Proteomes" id="UP000824229">
    <property type="component" value="Unassembled WGS sequence"/>
</dbReference>
<dbReference type="Gene3D" id="3.40.50.620">
    <property type="entry name" value="HUPs"/>
    <property type="match status" value="1"/>
</dbReference>
<dbReference type="EC" id="2.8.1.4" evidence="14 19"/>
<keyword evidence="8 19" id="KW-0694">RNA-binding</keyword>
<evidence type="ECO:0000256" key="7">
    <source>
        <dbReference type="ARBA" id="ARBA00022840"/>
    </source>
</evidence>
<comment type="catalytic activity">
    <reaction evidence="11 19">
        <text>[ThiS sulfur-carrier protein]-C-terminal Gly-Gly-AMP + S-sulfanyl-L-cysteinyl-[cysteine desulfurase] + AH2 = [ThiS sulfur-carrier protein]-C-terminal-Gly-aminoethanethioate + L-cysteinyl-[cysteine desulfurase] + A + AMP + 2 H(+)</text>
        <dbReference type="Rhea" id="RHEA:43340"/>
        <dbReference type="Rhea" id="RHEA-COMP:12157"/>
        <dbReference type="Rhea" id="RHEA-COMP:12158"/>
        <dbReference type="Rhea" id="RHEA-COMP:12910"/>
        <dbReference type="Rhea" id="RHEA-COMP:19908"/>
        <dbReference type="ChEBI" id="CHEBI:13193"/>
        <dbReference type="ChEBI" id="CHEBI:15378"/>
        <dbReference type="ChEBI" id="CHEBI:17499"/>
        <dbReference type="ChEBI" id="CHEBI:29950"/>
        <dbReference type="ChEBI" id="CHEBI:61963"/>
        <dbReference type="ChEBI" id="CHEBI:90618"/>
        <dbReference type="ChEBI" id="CHEBI:232372"/>
        <dbReference type="ChEBI" id="CHEBI:456215"/>
    </reaction>
</comment>
<dbReference type="InterPro" id="IPR050102">
    <property type="entry name" value="tRNA_sulfurtransferase_ThiI"/>
</dbReference>
<dbReference type="GO" id="GO:0002937">
    <property type="term" value="P:tRNA 4-thiouridine biosynthesis"/>
    <property type="evidence" value="ECO:0007669"/>
    <property type="project" value="TreeGrafter"/>
</dbReference>
<dbReference type="CDD" id="cd01712">
    <property type="entry name" value="PPase_ThiI"/>
    <property type="match status" value="1"/>
</dbReference>
<comment type="pathway">
    <text evidence="2 19">Cofactor biosynthesis; thiamine diphosphate biosynthesis.</text>
</comment>
<evidence type="ECO:0000256" key="11">
    <source>
        <dbReference type="ARBA" id="ARBA00052330"/>
    </source>
</evidence>
<evidence type="ECO:0000256" key="1">
    <source>
        <dbReference type="ARBA" id="ARBA00004496"/>
    </source>
</evidence>
<dbReference type="EMBL" id="JAHLFQ010000156">
    <property type="protein sequence ID" value="MBU3804475.1"/>
    <property type="molecule type" value="Genomic_DNA"/>
</dbReference>
<dbReference type="GO" id="GO:0005829">
    <property type="term" value="C:cytosol"/>
    <property type="evidence" value="ECO:0007669"/>
    <property type="project" value="TreeGrafter"/>
</dbReference>
<evidence type="ECO:0000256" key="5">
    <source>
        <dbReference type="ARBA" id="ARBA00022679"/>
    </source>
</evidence>
<keyword evidence="5 19" id="KW-0808">Transferase</keyword>
<feature type="binding site" evidence="19">
    <location>
        <begin position="187"/>
        <end position="188"/>
    </location>
    <ligand>
        <name>ATP</name>
        <dbReference type="ChEBI" id="CHEBI:30616"/>
    </ligand>
</feature>
<dbReference type="InterPro" id="IPR014729">
    <property type="entry name" value="Rossmann-like_a/b/a_fold"/>
</dbReference>
<reference evidence="21" key="2">
    <citation type="submission" date="2021-04" db="EMBL/GenBank/DDBJ databases">
        <authorList>
            <person name="Gilroy R."/>
        </authorList>
    </citation>
    <scope>NUCLEOTIDE SEQUENCE</scope>
    <source>
        <strain evidence="21">B5-657</strain>
    </source>
</reference>
<keyword evidence="4 19" id="KW-0820">tRNA-binding</keyword>
<dbReference type="GO" id="GO:0140741">
    <property type="term" value="F:tRNA-uracil-4 sulfurtransferase activity"/>
    <property type="evidence" value="ECO:0007669"/>
    <property type="project" value="UniProtKB-EC"/>
</dbReference>
<dbReference type="Pfam" id="PF02926">
    <property type="entry name" value="THUMP"/>
    <property type="match status" value="1"/>
</dbReference>
<keyword evidence="3 19" id="KW-0963">Cytoplasm</keyword>
<evidence type="ECO:0000256" key="6">
    <source>
        <dbReference type="ARBA" id="ARBA00022741"/>
    </source>
</evidence>
<comment type="similarity">
    <text evidence="13 19">Belongs to the ThiI family.</text>
</comment>
<evidence type="ECO:0000256" key="9">
    <source>
        <dbReference type="ARBA" id="ARBA00022977"/>
    </source>
</evidence>
<dbReference type="Gene3D" id="3.30.2130.30">
    <property type="match status" value="1"/>
</dbReference>
<accession>A0A9E2KC66</accession>
<dbReference type="InterPro" id="IPR049962">
    <property type="entry name" value="THUMP_ThiI"/>
</dbReference>
<dbReference type="AlphaFoldDB" id="A0A9E2KC66"/>
<dbReference type="GO" id="GO:0000049">
    <property type="term" value="F:tRNA binding"/>
    <property type="evidence" value="ECO:0007669"/>
    <property type="project" value="UniProtKB-UniRule"/>
</dbReference>
<keyword evidence="9 19" id="KW-0784">Thiamine biosynthesis</keyword>
<dbReference type="GO" id="GO:0009228">
    <property type="term" value="P:thiamine biosynthetic process"/>
    <property type="evidence" value="ECO:0007669"/>
    <property type="project" value="UniProtKB-KW"/>
</dbReference>
<protein>
    <recommendedName>
        <fullName evidence="15 19">Probable tRNA sulfurtransferase</fullName>
        <ecNumber evidence="14 19">2.8.1.4</ecNumber>
    </recommendedName>
    <alternativeName>
        <fullName evidence="16 19">Sulfur carrier protein ThiS sulfurtransferase</fullName>
    </alternativeName>
    <alternativeName>
        <fullName evidence="17 19">Thiamine biosynthesis protein ThiI</fullName>
    </alternativeName>
    <alternativeName>
        <fullName evidence="18 19">tRNA 4-thiouridine synthase</fullName>
    </alternativeName>
</protein>
<feature type="binding site" evidence="19">
    <location>
        <position position="291"/>
    </location>
    <ligand>
        <name>ATP</name>
        <dbReference type="ChEBI" id="CHEBI:30616"/>
    </ligand>
</feature>
<evidence type="ECO:0000256" key="18">
    <source>
        <dbReference type="ARBA" id="ARBA00080570"/>
    </source>
</evidence>
<dbReference type="Pfam" id="PF22025">
    <property type="entry name" value="ThiI_fer"/>
    <property type="match status" value="1"/>
</dbReference>
<dbReference type="PANTHER" id="PTHR43209">
    <property type="entry name" value="TRNA SULFURTRANSFERASE"/>
    <property type="match status" value="1"/>
</dbReference>
<comment type="catalytic activity">
    <reaction evidence="10 19">
        <text>[ThiI sulfur-carrier protein]-S-sulfanyl-L-cysteine + a uridine in tRNA + 2 reduced [2Fe-2S]-[ferredoxin] + ATP + H(+) = [ThiI sulfur-carrier protein]-L-cysteine + a 4-thiouridine in tRNA + 2 oxidized [2Fe-2S]-[ferredoxin] + AMP + diphosphate</text>
        <dbReference type="Rhea" id="RHEA:24176"/>
        <dbReference type="Rhea" id="RHEA-COMP:10000"/>
        <dbReference type="Rhea" id="RHEA-COMP:10001"/>
        <dbReference type="Rhea" id="RHEA-COMP:13337"/>
        <dbReference type="Rhea" id="RHEA-COMP:13338"/>
        <dbReference type="Rhea" id="RHEA-COMP:13339"/>
        <dbReference type="Rhea" id="RHEA-COMP:13340"/>
        <dbReference type="ChEBI" id="CHEBI:15378"/>
        <dbReference type="ChEBI" id="CHEBI:29950"/>
        <dbReference type="ChEBI" id="CHEBI:30616"/>
        <dbReference type="ChEBI" id="CHEBI:33019"/>
        <dbReference type="ChEBI" id="CHEBI:33737"/>
        <dbReference type="ChEBI" id="CHEBI:33738"/>
        <dbReference type="ChEBI" id="CHEBI:61963"/>
        <dbReference type="ChEBI" id="CHEBI:65315"/>
        <dbReference type="ChEBI" id="CHEBI:136798"/>
        <dbReference type="ChEBI" id="CHEBI:456215"/>
        <dbReference type="EC" id="2.8.1.4"/>
    </reaction>
</comment>
<comment type="function">
    <text evidence="12 19">Catalyzes the ATP-dependent transfer of a sulfur to tRNA to produce 4-thiouridine in position 8 of tRNAs, which functions as a near-UV photosensor. Also catalyzes the transfer of sulfur to the sulfur carrier protein ThiS, forming ThiS-thiocarboxylate. This is a step in the synthesis of thiazole, in the thiamine biosynthesis pathway. The sulfur is donated as persulfide by IscS.</text>
</comment>
<name>A0A9E2KC66_9FIRM</name>
<feature type="binding site" evidence="19">
    <location>
        <position position="300"/>
    </location>
    <ligand>
        <name>ATP</name>
        <dbReference type="ChEBI" id="CHEBI:30616"/>
    </ligand>
</feature>
<evidence type="ECO:0000256" key="12">
    <source>
        <dbReference type="ARBA" id="ARBA00058382"/>
    </source>
</evidence>
<evidence type="ECO:0000313" key="21">
    <source>
        <dbReference type="EMBL" id="MBU3804475.1"/>
    </source>
</evidence>
<evidence type="ECO:0000256" key="4">
    <source>
        <dbReference type="ARBA" id="ARBA00022555"/>
    </source>
</evidence>
<dbReference type="InterPro" id="IPR049961">
    <property type="entry name" value="ThiI_N"/>
</dbReference>
<feature type="binding site" evidence="19">
    <location>
        <position position="269"/>
    </location>
    <ligand>
        <name>ATP</name>
        <dbReference type="ChEBI" id="CHEBI:30616"/>
    </ligand>
</feature>
<sequence length="393" mass="44398">MKNVFLIKYGELAIKGKNRHLFENKLVSNVKRNLKEIGEFIVTKEQGRIMVEPVEDDSIDVESVIDKLGRIFGIVGIAYGIKDEEVSFEAVKRLARVQMEQIVGDKQVTFKVDTRRADKRFPMTSMEVSCELGAYLLDEFKDAIKVDVRKPEITLMVEIRNHTYVYLKTYKGAGGMPYGTNGKATLLLSGGIDSPVAGWMIAKRGVEVDAVYFHAPPYTSDRAKQKVVDLAKKVSMYTGNLKLHVVNFTDIQLKIYERCPHEELTIIMRRIMMYIAEAIAKQNGSMALITGESIGQVASQTMHSLVVTNDAATMPVFRPLIGFDKEEIVQIAKRIDTFETSIQPFEDCCTIFVAKHPETKPKLEYIKKSEALLDDIIEEMIEKAINEVEIINC</sequence>
<keyword evidence="7 19" id="KW-0067">ATP-binding</keyword>
<dbReference type="GO" id="GO:0009229">
    <property type="term" value="P:thiamine diphosphate biosynthetic process"/>
    <property type="evidence" value="ECO:0007669"/>
    <property type="project" value="UniProtKB-UniRule"/>
</dbReference>
<comment type="caution">
    <text evidence="21">The sequence shown here is derived from an EMBL/GenBank/DDBJ whole genome shotgun (WGS) entry which is preliminary data.</text>
</comment>
<dbReference type="InterPro" id="IPR054173">
    <property type="entry name" value="ThiI_fer"/>
</dbReference>
<evidence type="ECO:0000256" key="19">
    <source>
        <dbReference type="HAMAP-Rule" id="MF_00021"/>
    </source>
</evidence>
<evidence type="ECO:0000256" key="14">
    <source>
        <dbReference type="ARBA" id="ARBA00066827"/>
    </source>
</evidence>
<dbReference type="GO" id="GO:0052837">
    <property type="term" value="P:thiazole biosynthetic process"/>
    <property type="evidence" value="ECO:0007669"/>
    <property type="project" value="TreeGrafter"/>
</dbReference>
<reference evidence="21" key="1">
    <citation type="journal article" date="2021" name="PeerJ">
        <title>Extensive microbial diversity within the chicken gut microbiome revealed by metagenomics and culture.</title>
        <authorList>
            <person name="Gilroy R."/>
            <person name="Ravi A."/>
            <person name="Getino M."/>
            <person name="Pursley I."/>
            <person name="Horton D.L."/>
            <person name="Alikhan N.F."/>
            <person name="Baker D."/>
            <person name="Gharbi K."/>
            <person name="Hall N."/>
            <person name="Watson M."/>
            <person name="Adriaenssens E.M."/>
            <person name="Foster-Nyarko E."/>
            <person name="Jarju S."/>
            <person name="Secka A."/>
            <person name="Antonio M."/>
            <person name="Oren A."/>
            <person name="Chaudhuri R.R."/>
            <person name="La Ragione R."/>
            <person name="Hildebrand F."/>
            <person name="Pallen M.J."/>
        </authorList>
    </citation>
    <scope>NUCLEOTIDE SEQUENCE</scope>
    <source>
        <strain evidence="21">B5-657</strain>
    </source>
</reference>
<evidence type="ECO:0000256" key="10">
    <source>
        <dbReference type="ARBA" id="ARBA00050570"/>
    </source>
</evidence>
<comment type="subcellular location">
    <subcellularLocation>
        <location evidence="1 19">Cytoplasm</location>
    </subcellularLocation>
</comment>
<dbReference type="FunFam" id="3.40.50.620:FF:000053">
    <property type="entry name" value="Probable tRNA sulfurtransferase"/>
    <property type="match status" value="1"/>
</dbReference>
<dbReference type="InterPro" id="IPR003720">
    <property type="entry name" value="tRNA_STrfase"/>
</dbReference>
<evidence type="ECO:0000256" key="15">
    <source>
        <dbReference type="ARBA" id="ARBA00071867"/>
    </source>
</evidence>
<organism evidence="21 22">
    <name type="scientific">Candidatus Cellulosilyticum pullistercoris</name>
    <dbReference type="NCBI Taxonomy" id="2838521"/>
    <lineage>
        <taxon>Bacteria</taxon>
        <taxon>Bacillati</taxon>
        <taxon>Bacillota</taxon>
        <taxon>Clostridia</taxon>
        <taxon>Lachnospirales</taxon>
        <taxon>Cellulosilyticaceae</taxon>
        <taxon>Cellulosilyticum</taxon>
    </lineage>
</organism>
<dbReference type="GO" id="GO:0005524">
    <property type="term" value="F:ATP binding"/>
    <property type="evidence" value="ECO:0007669"/>
    <property type="project" value="UniProtKB-UniRule"/>
</dbReference>
<feature type="binding site" evidence="19">
    <location>
        <begin position="212"/>
        <end position="213"/>
    </location>
    <ligand>
        <name>ATP</name>
        <dbReference type="ChEBI" id="CHEBI:30616"/>
    </ligand>
</feature>
<evidence type="ECO:0000256" key="17">
    <source>
        <dbReference type="ARBA" id="ARBA00077849"/>
    </source>
</evidence>
<evidence type="ECO:0000256" key="3">
    <source>
        <dbReference type="ARBA" id="ARBA00022490"/>
    </source>
</evidence>
<dbReference type="Pfam" id="PF02568">
    <property type="entry name" value="ThiI"/>
    <property type="match status" value="1"/>
</dbReference>
<evidence type="ECO:0000256" key="13">
    <source>
        <dbReference type="ARBA" id="ARBA00061472"/>
    </source>
</evidence>
<dbReference type="PANTHER" id="PTHR43209:SF1">
    <property type="entry name" value="TRNA SULFURTRANSFERASE"/>
    <property type="match status" value="1"/>
</dbReference>
<dbReference type="SUPFAM" id="SSF52402">
    <property type="entry name" value="Adenine nucleotide alpha hydrolases-like"/>
    <property type="match status" value="1"/>
</dbReference>
<evidence type="ECO:0000256" key="16">
    <source>
        <dbReference type="ARBA" id="ARBA00075337"/>
    </source>
</evidence>
<dbReference type="InterPro" id="IPR004114">
    <property type="entry name" value="THUMP_dom"/>
</dbReference>
<evidence type="ECO:0000259" key="20">
    <source>
        <dbReference type="PROSITE" id="PS51165"/>
    </source>
</evidence>
<keyword evidence="6 19" id="KW-0547">Nucleotide-binding</keyword>
<dbReference type="SMART" id="SM00981">
    <property type="entry name" value="THUMP"/>
    <property type="match status" value="1"/>
</dbReference>
<dbReference type="HAMAP" id="MF_00021">
    <property type="entry name" value="ThiI"/>
    <property type="match status" value="1"/>
</dbReference>
<gene>
    <name evidence="19 21" type="primary">thiI</name>
    <name evidence="21" type="ORF">H9872_06945</name>
</gene>
<dbReference type="InterPro" id="IPR020536">
    <property type="entry name" value="ThiI_AANH"/>
</dbReference>
<dbReference type="GO" id="GO:0004810">
    <property type="term" value="F:CCA tRNA nucleotidyltransferase activity"/>
    <property type="evidence" value="ECO:0007669"/>
    <property type="project" value="InterPro"/>
</dbReference>
<evidence type="ECO:0000256" key="2">
    <source>
        <dbReference type="ARBA" id="ARBA00004948"/>
    </source>
</evidence>
<dbReference type="PROSITE" id="PS51165">
    <property type="entry name" value="THUMP"/>
    <property type="match status" value="1"/>
</dbReference>
<evidence type="ECO:0000313" key="22">
    <source>
        <dbReference type="Proteomes" id="UP000824229"/>
    </source>
</evidence>
<dbReference type="NCBIfam" id="TIGR00342">
    <property type="entry name" value="tRNA uracil 4-sulfurtransferase ThiI"/>
    <property type="match status" value="1"/>
</dbReference>